<reference evidence="2" key="1">
    <citation type="journal article" date="2014" name="Int. J. Syst. Evol. Microbiol.">
        <title>Complete genome sequence of Corynebacterium casei LMG S-19264T (=DSM 44701T), isolated from a smear-ripened cheese.</title>
        <authorList>
            <consortium name="US DOE Joint Genome Institute (JGI-PGF)"/>
            <person name="Walter F."/>
            <person name="Albersmeier A."/>
            <person name="Kalinowski J."/>
            <person name="Ruckert C."/>
        </authorList>
    </citation>
    <scope>NUCLEOTIDE SEQUENCE</scope>
    <source>
        <strain evidence="2">JCM 3051</strain>
    </source>
</reference>
<feature type="region of interest" description="Disordered" evidence="1">
    <location>
        <begin position="90"/>
        <end position="135"/>
    </location>
</feature>
<sequence length="135" mass="13973">MPEAVGVTLSAYLDLTVAQAEQQWREIVTRPDLTSGPASGQGRVNHLPVETLLAGAVRLVANVRAGGGDRKFPSPVPELARLFRRKPNAVATACGPPSCAPGTSSRGVTRRTASAPTSPTASRPVPRTTPPSTPG</sequence>
<proteinExistence type="predicted"/>
<protein>
    <submittedName>
        <fullName evidence="2">Uncharacterized protein</fullName>
    </submittedName>
</protein>
<evidence type="ECO:0000256" key="1">
    <source>
        <dbReference type="SAM" id="MobiDB-lite"/>
    </source>
</evidence>
<name>A0A8H9L6T3_9MICO</name>
<comment type="caution">
    <text evidence="2">The sequence shown here is derived from an EMBL/GenBank/DDBJ whole genome shotgun (WGS) entry which is preliminary data.</text>
</comment>
<dbReference type="EMBL" id="BMPT01000018">
    <property type="protein sequence ID" value="GGM37921.1"/>
    <property type="molecule type" value="Genomic_DNA"/>
</dbReference>
<gene>
    <name evidence="2" type="ORF">GCM10010102_36910</name>
</gene>
<dbReference type="Proteomes" id="UP000655589">
    <property type="component" value="Unassembled WGS sequence"/>
</dbReference>
<reference evidence="2" key="2">
    <citation type="submission" date="2020-09" db="EMBL/GenBank/DDBJ databases">
        <authorList>
            <person name="Sun Q."/>
            <person name="Ohkuma M."/>
        </authorList>
    </citation>
    <scope>NUCLEOTIDE SEQUENCE</scope>
    <source>
        <strain evidence="2">JCM 3051</strain>
    </source>
</reference>
<accession>A0A8H9L6T3</accession>
<feature type="compositionally biased region" description="Low complexity" evidence="1">
    <location>
        <begin position="110"/>
        <end position="126"/>
    </location>
</feature>
<evidence type="ECO:0000313" key="3">
    <source>
        <dbReference type="Proteomes" id="UP000655589"/>
    </source>
</evidence>
<keyword evidence="3" id="KW-1185">Reference proteome</keyword>
<evidence type="ECO:0000313" key="2">
    <source>
        <dbReference type="EMBL" id="GGM37921.1"/>
    </source>
</evidence>
<organism evidence="2 3">
    <name type="scientific">Promicromonospora citrea</name>
    <dbReference type="NCBI Taxonomy" id="43677"/>
    <lineage>
        <taxon>Bacteria</taxon>
        <taxon>Bacillati</taxon>
        <taxon>Actinomycetota</taxon>
        <taxon>Actinomycetes</taxon>
        <taxon>Micrococcales</taxon>
        <taxon>Promicromonosporaceae</taxon>
        <taxon>Promicromonospora</taxon>
    </lineage>
</organism>
<dbReference type="AlphaFoldDB" id="A0A8H9L6T3"/>